<evidence type="ECO:0000313" key="2">
    <source>
        <dbReference type="EMBL" id="MXP65007.1"/>
    </source>
</evidence>
<organism evidence="2 3">
    <name type="scientific">Teichococcus coralli</name>
    <dbReference type="NCBI Taxonomy" id="2545983"/>
    <lineage>
        <taxon>Bacteria</taxon>
        <taxon>Pseudomonadati</taxon>
        <taxon>Pseudomonadota</taxon>
        <taxon>Alphaproteobacteria</taxon>
        <taxon>Acetobacterales</taxon>
        <taxon>Roseomonadaceae</taxon>
        <taxon>Roseomonas</taxon>
    </lineage>
</organism>
<name>A0A845BI84_9PROT</name>
<feature type="region of interest" description="Disordered" evidence="1">
    <location>
        <begin position="182"/>
        <end position="212"/>
    </location>
</feature>
<gene>
    <name evidence="2" type="ORF">E0493_16795</name>
</gene>
<dbReference type="SUPFAM" id="SSF46785">
    <property type="entry name" value="Winged helix' DNA-binding domain"/>
    <property type="match status" value="1"/>
</dbReference>
<proteinExistence type="predicted"/>
<feature type="region of interest" description="Disordered" evidence="1">
    <location>
        <begin position="40"/>
        <end position="74"/>
    </location>
</feature>
<dbReference type="RefSeq" id="WP_160938418.1">
    <property type="nucleotide sequence ID" value="NZ_SNVJ01000017.1"/>
</dbReference>
<accession>A0A845BI84</accession>
<dbReference type="InterPro" id="IPR036388">
    <property type="entry name" value="WH-like_DNA-bd_sf"/>
</dbReference>
<reference evidence="2 3" key="1">
    <citation type="submission" date="2019-03" db="EMBL/GenBank/DDBJ databases">
        <title>Roseomonas sp. a novel Roseomonas species isolated from Sea whip Gorgonian.</title>
        <authorList>
            <person name="Li F."/>
            <person name="Pan X."/>
            <person name="Huang S."/>
            <person name="Li Z."/>
            <person name="Meng B."/>
        </authorList>
    </citation>
    <scope>NUCLEOTIDE SEQUENCE [LARGE SCALE GENOMIC DNA]</scope>
    <source>
        <strain evidence="2 3">M0104</strain>
    </source>
</reference>
<comment type="caution">
    <text evidence="2">The sequence shown here is derived from an EMBL/GenBank/DDBJ whole genome shotgun (WGS) entry which is preliminary data.</text>
</comment>
<dbReference type="InterPro" id="IPR036390">
    <property type="entry name" value="WH_DNA-bd_sf"/>
</dbReference>
<sequence>MLPALSMMPSTLKEDGHLADDEGGAAGGAGLLGRVVARAHATHAAGDPDHSGRRRGIGGPSGRAHGWPVRHPNLPRAMPRHSPLSIEWSKDDCLLRRCNTWFPGTLRFQGQPLATLPDDPRIPQFPRLQLFVASCDMLEIRQIGFGFVVAQHGHLAHAREVSAMSPSALTRAVPVIEDKLSPPLFDRSRRDFKPPPLPRNHRQERPTSSQGE</sequence>
<evidence type="ECO:0000313" key="3">
    <source>
        <dbReference type="Proteomes" id="UP000460715"/>
    </source>
</evidence>
<dbReference type="EMBL" id="SNVJ01000017">
    <property type="protein sequence ID" value="MXP65007.1"/>
    <property type="molecule type" value="Genomic_DNA"/>
</dbReference>
<protein>
    <submittedName>
        <fullName evidence="2">LysR family transcriptional regulator</fullName>
    </submittedName>
</protein>
<feature type="compositionally biased region" description="Basic and acidic residues" evidence="1">
    <location>
        <begin position="182"/>
        <end position="193"/>
    </location>
</feature>
<evidence type="ECO:0000256" key="1">
    <source>
        <dbReference type="SAM" id="MobiDB-lite"/>
    </source>
</evidence>
<dbReference type="AlphaFoldDB" id="A0A845BI84"/>
<dbReference type="Proteomes" id="UP000460715">
    <property type="component" value="Unassembled WGS sequence"/>
</dbReference>
<keyword evidence="3" id="KW-1185">Reference proteome</keyword>
<dbReference type="Gene3D" id="1.10.10.10">
    <property type="entry name" value="Winged helix-like DNA-binding domain superfamily/Winged helix DNA-binding domain"/>
    <property type="match status" value="1"/>
</dbReference>